<sequence length="332" mass="37325">MKARPSLCSNVPHSDHPSKLLSNGSLDVLVFLPDAKDGYYRSTRFDWSGVVGCASLNGHRFFGEWFNDYDPLKNDSITGPVEEFRTDGGPIGRTGPKGTFFVPQGAIGYDDAKPGDPFLKPGVGVLRKVDNAPYQFGFPYPIVDTGKWTVRAKRHSILFRQVLRGPNGYAYVYEKELKLDKKNSVMTLEHRLKNIGQKTIDTNVYDHDFFMLDGKPVGPGMVVHFAFEPKPVDPLGEAARIEGKDLKFVDWLGPHKGVSGYLTGYSDKASDYDFTVEDTDTKVAVRQTSDRPLSRLYFWSTRSTICPEGYIHLSIPPQKTGRWKIRYQFTAP</sequence>
<dbReference type="EMBL" id="SHKW01000001">
    <property type="protein sequence ID" value="RZU39006.1"/>
    <property type="molecule type" value="Genomic_DNA"/>
</dbReference>
<proteinExistence type="predicted"/>
<keyword evidence="2" id="KW-1185">Reference proteome</keyword>
<accession>A0A4V2G3Z4</accession>
<gene>
    <name evidence="1" type="ORF">BDD14_0331</name>
</gene>
<dbReference type="AlphaFoldDB" id="A0A4V2G3Z4"/>
<organism evidence="1 2">
    <name type="scientific">Edaphobacter modestus</name>
    <dbReference type="NCBI Taxonomy" id="388466"/>
    <lineage>
        <taxon>Bacteria</taxon>
        <taxon>Pseudomonadati</taxon>
        <taxon>Acidobacteriota</taxon>
        <taxon>Terriglobia</taxon>
        <taxon>Terriglobales</taxon>
        <taxon>Acidobacteriaceae</taxon>
        <taxon>Edaphobacter</taxon>
    </lineage>
</organism>
<protein>
    <recommendedName>
        <fullName evidence="3">Galactose mutarotase-like enzyme</fullName>
    </recommendedName>
</protein>
<evidence type="ECO:0000313" key="1">
    <source>
        <dbReference type="EMBL" id="RZU39006.1"/>
    </source>
</evidence>
<reference evidence="1 2" key="1">
    <citation type="submission" date="2019-02" db="EMBL/GenBank/DDBJ databases">
        <title>Genomic Encyclopedia of Archaeal and Bacterial Type Strains, Phase II (KMG-II): from individual species to whole genera.</title>
        <authorList>
            <person name="Goeker M."/>
        </authorList>
    </citation>
    <scope>NUCLEOTIDE SEQUENCE [LARGE SCALE GENOMIC DNA]</scope>
    <source>
        <strain evidence="1 2">DSM 18101</strain>
    </source>
</reference>
<evidence type="ECO:0000313" key="2">
    <source>
        <dbReference type="Proteomes" id="UP000292958"/>
    </source>
</evidence>
<name>A0A4V2G3Z4_9BACT</name>
<dbReference type="Proteomes" id="UP000292958">
    <property type="component" value="Unassembled WGS sequence"/>
</dbReference>
<evidence type="ECO:0008006" key="3">
    <source>
        <dbReference type="Google" id="ProtNLM"/>
    </source>
</evidence>
<comment type="caution">
    <text evidence="1">The sequence shown here is derived from an EMBL/GenBank/DDBJ whole genome shotgun (WGS) entry which is preliminary data.</text>
</comment>
<dbReference type="OrthoDB" id="5621785at2"/>